<dbReference type="InterPro" id="IPR009057">
    <property type="entry name" value="Homeodomain-like_sf"/>
</dbReference>
<evidence type="ECO:0000313" key="10">
    <source>
        <dbReference type="Proteomes" id="UP000813463"/>
    </source>
</evidence>
<evidence type="ECO:0000259" key="8">
    <source>
        <dbReference type="PROSITE" id="PS51293"/>
    </source>
</evidence>
<dbReference type="InterPro" id="IPR006447">
    <property type="entry name" value="Myb_dom_plants"/>
</dbReference>
<gene>
    <name evidence="11 12" type="primary">LOC110785764</name>
</gene>
<dbReference type="SMART" id="SM00717">
    <property type="entry name" value="SANT"/>
    <property type="match status" value="1"/>
</dbReference>
<evidence type="ECO:0000313" key="11">
    <source>
        <dbReference type="RefSeq" id="XP_021845971.2"/>
    </source>
</evidence>
<keyword evidence="5" id="KW-0539">Nucleus</keyword>
<evidence type="ECO:0000259" key="7">
    <source>
        <dbReference type="PROSITE" id="PS50090"/>
    </source>
</evidence>
<dbReference type="PANTHER" id="PTHR12802">
    <property type="entry name" value="SWI/SNF COMPLEX-RELATED"/>
    <property type="match status" value="1"/>
</dbReference>
<feature type="region of interest" description="Disordered" evidence="6">
    <location>
        <begin position="117"/>
        <end position="193"/>
    </location>
</feature>
<dbReference type="Gene3D" id="1.10.10.60">
    <property type="entry name" value="Homeodomain-like"/>
    <property type="match status" value="1"/>
</dbReference>
<dbReference type="PROSITE" id="PS50090">
    <property type="entry name" value="MYB_LIKE"/>
    <property type="match status" value="1"/>
</dbReference>
<feature type="region of interest" description="Disordered" evidence="6">
    <location>
        <begin position="477"/>
        <end position="527"/>
    </location>
</feature>
<feature type="compositionally biased region" description="Low complexity" evidence="6">
    <location>
        <begin position="512"/>
        <end position="524"/>
    </location>
</feature>
<evidence type="ECO:0000256" key="6">
    <source>
        <dbReference type="SAM" id="MobiDB-lite"/>
    </source>
</evidence>
<dbReference type="InterPro" id="IPR017930">
    <property type="entry name" value="Myb_dom"/>
</dbReference>
<dbReference type="RefSeq" id="XP_021845971.2">
    <property type="nucleotide sequence ID" value="XM_021990279.2"/>
</dbReference>
<evidence type="ECO:0000256" key="4">
    <source>
        <dbReference type="ARBA" id="ARBA00023163"/>
    </source>
</evidence>
<evidence type="ECO:0000256" key="1">
    <source>
        <dbReference type="ARBA" id="ARBA00004123"/>
    </source>
</evidence>
<comment type="subcellular location">
    <subcellularLocation>
        <location evidence="1">Nucleus</location>
    </subcellularLocation>
</comment>
<sequence>MDVYSSGEEPIIKTRKPYTITKQRERWTEEEHNRFLEALKLHGRAWQRIEEHIGTKTAVQIRSHAQKFFSKVHRTSLAILAYCKMPFHRLKIISRLLLEKEALVKGVPIAQAIDIEIPPPRPKRKPSNPYPRKTGAISSPNTQVKAKDGNQIPPGSIHTTEQVLDSEKEQLAEEAVGGDAESSPKETDGSDKCSTEAFTLLRKAPSALGTSSNEVPAMAVGSARKLSNFMEFVPIKKPVADNETRDLNAAAGHNRNHKPDKSDVVDMIQNDSENETNAAKTFPRHAPVHILDGNLGSCSQGLSSDVSYQEPAFHHMGIPDQPSLFSNPTVSAAVESQTSTSRSTNHQIFPNSHPPFSPFPNNQENYSSFLQMSSTFSSMIVSALLQNPAAHTAASFAASFWPCAIENSANSTVGGYPHRQMNPTPSVAEIAAATVAAATAWWAAHGLLPLCTPPVHAGFSLPPTSVSAPLANFGQTPVANEEREEIKNSQVPEPQVQQCNQELSEALQPQHSASKSSATSSPDSGNITSAKMDVEVAADNNEKNNVPASSEQKDANKGKSKKQVDRSSCGSNTPSGSDIETDALKKNDLGKEEANEPDVSRPTTSEPSSRRNRLIGNIYESWKEVSEGGRLAFQALFSREVLPQSFSPPLNVTGKNQEVNVTVGENRNNAEKGYSGIQFDLNSNAWEFCSSNQGIENLKLREEDNRKEGLLTFSLEHGNLNTTNRTGFKPYKRCSVEAIESTAMNSNAQQEKCSKRLRLDGEAST</sequence>
<feature type="compositionally biased region" description="Basic and acidic residues" evidence="6">
    <location>
        <begin position="182"/>
        <end position="193"/>
    </location>
</feature>
<dbReference type="GO" id="GO:0003677">
    <property type="term" value="F:DNA binding"/>
    <property type="evidence" value="ECO:0007669"/>
    <property type="project" value="UniProtKB-KW"/>
</dbReference>
<evidence type="ECO:0000256" key="5">
    <source>
        <dbReference type="ARBA" id="ARBA00023242"/>
    </source>
</evidence>
<dbReference type="CDD" id="cd00167">
    <property type="entry name" value="SANT"/>
    <property type="match status" value="1"/>
</dbReference>
<feature type="compositionally biased region" description="Polar residues" evidence="6">
    <location>
        <begin position="566"/>
        <end position="578"/>
    </location>
</feature>
<dbReference type="PANTHER" id="PTHR12802:SF177">
    <property type="entry name" value="PROTEIN CCA1"/>
    <property type="match status" value="1"/>
</dbReference>
<keyword evidence="2" id="KW-0805">Transcription regulation</keyword>
<dbReference type="AlphaFoldDB" id="A0A9R0IB57"/>
<reference evidence="10" key="1">
    <citation type="journal article" date="2021" name="Nat. Commun.">
        <title>Genomic analyses provide insights into spinach domestication and the genetic basis of agronomic traits.</title>
        <authorList>
            <person name="Cai X."/>
            <person name="Sun X."/>
            <person name="Xu C."/>
            <person name="Sun H."/>
            <person name="Wang X."/>
            <person name="Ge C."/>
            <person name="Zhang Z."/>
            <person name="Wang Q."/>
            <person name="Fei Z."/>
            <person name="Jiao C."/>
            <person name="Wang Q."/>
        </authorList>
    </citation>
    <scope>NUCLEOTIDE SEQUENCE [LARGE SCALE GENOMIC DNA]</scope>
    <source>
        <strain evidence="10">cv. Varoflay</strain>
    </source>
</reference>
<evidence type="ECO:0000256" key="3">
    <source>
        <dbReference type="ARBA" id="ARBA00023125"/>
    </source>
</evidence>
<feature type="domain" description="Myb-like" evidence="7">
    <location>
        <begin position="19"/>
        <end position="69"/>
    </location>
</feature>
<feature type="domain" description="HTH myb-type" evidence="9">
    <location>
        <begin position="19"/>
        <end position="73"/>
    </location>
</feature>
<accession>A0A9R0IB57</accession>
<organism evidence="10 11">
    <name type="scientific">Spinacia oleracea</name>
    <name type="common">Spinach</name>
    <dbReference type="NCBI Taxonomy" id="3562"/>
    <lineage>
        <taxon>Eukaryota</taxon>
        <taxon>Viridiplantae</taxon>
        <taxon>Streptophyta</taxon>
        <taxon>Embryophyta</taxon>
        <taxon>Tracheophyta</taxon>
        <taxon>Spermatophyta</taxon>
        <taxon>Magnoliopsida</taxon>
        <taxon>eudicotyledons</taxon>
        <taxon>Gunneridae</taxon>
        <taxon>Pentapetalae</taxon>
        <taxon>Caryophyllales</taxon>
        <taxon>Chenopodiaceae</taxon>
        <taxon>Chenopodioideae</taxon>
        <taxon>Anserineae</taxon>
        <taxon>Spinacia</taxon>
    </lineage>
</organism>
<dbReference type="GO" id="GO:0010468">
    <property type="term" value="P:regulation of gene expression"/>
    <property type="evidence" value="ECO:0007669"/>
    <property type="project" value="UniProtKB-ARBA"/>
</dbReference>
<dbReference type="InterPro" id="IPR017884">
    <property type="entry name" value="SANT_dom"/>
</dbReference>
<evidence type="ECO:0000256" key="2">
    <source>
        <dbReference type="ARBA" id="ARBA00023015"/>
    </source>
</evidence>
<evidence type="ECO:0000313" key="12">
    <source>
        <dbReference type="RefSeq" id="XP_056693661.1"/>
    </source>
</evidence>
<keyword evidence="4" id="KW-0804">Transcription</keyword>
<proteinExistence type="predicted"/>
<dbReference type="PROSITE" id="PS51294">
    <property type="entry name" value="HTH_MYB"/>
    <property type="match status" value="1"/>
</dbReference>
<name>A0A9R0IB57_SPIOL</name>
<feature type="region of interest" description="Disordered" evidence="6">
    <location>
        <begin position="745"/>
        <end position="765"/>
    </location>
</feature>
<dbReference type="GeneID" id="110785764"/>
<dbReference type="RefSeq" id="XP_056693661.1">
    <property type="nucleotide sequence ID" value="XM_056837683.1"/>
</dbReference>
<dbReference type="PROSITE" id="PS51293">
    <property type="entry name" value="SANT"/>
    <property type="match status" value="1"/>
</dbReference>
<feature type="compositionally biased region" description="Basic and acidic residues" evidence="6">
    <location>
        <begin position="752"/>
        <end position="765"/>
    </location>
</feature>
<evidence type="ECO:0000259" key="9">
    <source>
        <dbReference type="PROSITE" id="PS51294"/>
    </source>
</evidence>
<dbReference type="Pfam" id="PF00249">
    <property type="entry name" value="Myb_DNA-binding"/>
    <property type="match status" value="1"/>
</dbReference>
<feature type="region of interest" description="Disordered" evidence="6">
    <location>
        <begin position="541"/>
        <end position="612"/>
    </location>
</feature>
<dbReference type="KEGG" id="soe:110785764"/>
<dbReference type="NCBIfam" id="TIGR01557">
    <property type="entry name" value="myb_SHAQKYF"/>
    <property type="match status" value="1"/>
</dbReference>
<protein>
    <submittedName>
        <fullName evidence="11 12">Protein LATE ELONGATED HYPOCOTYL isoform X1</fullName>
    </submittedName>
</protein>
<keyword evidence="3" id="KW-0238">DNA-binding</keyword>
<dbReference type="Proteomes" id="UP000813463">
    <property type="component" value="Chromosome 2"/>
</dbReference>
<feature type="compositionally biased region" description="Basic and acidic residues" evidence="6">
    <location>
        <begin position="551"/>
        <end position="565"/>
    </location>
</feature>
<feature type="domain" description="SANT" evidence="8">
    <location>
        <begin position="22"/>
        <end position="73"/>
    </location>
</feature>
<keyword evidence="10" id="KW-1185">Reference proteome</keyword>
<dbReference type="InterPro" id="IPR001005">
    <property type="entry name" value="SANT/Myb"/>
</dbReference>
<dbReference type="GO" id="GO:0005634">
    <property type="term" value="C:nucleus"/>
    <property type="evidence" value="ECO:0007669"/>
    <property type="project" value="UniProtKB-SubCell"/>
</dbReference>
<feature type="compositionally biased region" description="Polar residues" evidence="6">
    <location>
        <begin position="488"/>
        <end position="511"/>
    </location>
</feature>
<feature type="compositionally biased region" description="Basic and acidic residues" evidence="6">
    <location>
        <begin position="582"/>
        <end position="594"/>
    </location>
</feature>
<reference evidence="11 12" key="2">
    <citation type="submission" date="2025-05" db="UniProtKB">
        <authorList>
            <consortium name="RefSeq"/>
        </authorList>
    </citation>
    <scope>IDENTIFICATION</scope>
    <source>
        <tissue evidence="11 12">Leaf</tissue>
    </source>
</reference>
<dbReference type="SUPFAM" id="SSF46689">
    <property type="entry name" value="Homeodomain-like"/>
    <property type="match status" value="1"/>
</dbReference>